<evidence type="ECO:0000313" key="2">
    <source>
        <dbReference type="EMBL" id="MCI73517.1"/>
    </source>
</evidence>
<evidence type="ECO:0000313" key="3">
    <source>
        <dbReference type="Proteomes" id="UP000265520"/>
    </source>
</evidence>
<dbReference type="EMBL" id="LXQA010840121">
    <property type="protein sequence ID" value="MCI73517.1"/>
    <property type="molecule type" value="Genomic_DNA"/>
</dbReference>
<feature type="region of interest" description="Disordered" evidence="1">
    <location>
        <begin position="53"/>
        <end position="74"/>
    </location>
</feature>
<reference evidence="2 3" key="1">
    <citation type="journal article" date="2018" name="Front. Plant Sci.">
        <title>Red Clover (Trifolium pratense) and Zigzag Clover (T. medium) - A Picture of Genomic Similarities and Differences.</title>
        <authorList>
            <person name="Dluhosova J."/>
            <person name="Istvanek J."/>
            <person name="Nedelnik J."/>
            <person name="Repkova J."/>
        </authorList>
    </citation>
    <scope>NUCLEOTIDE SEQUENCE [LARGE SCALE GENOMIC DNA]</scope>
    <source>
        <strain evidence="3">cv. 10/8</strain>
        <tissue evidence="2">Leaf</tissue>
    </source>
</reference>
<feature type="non-terminal residue" evidence="2">
    <location>
        <position position="1"/>
    </location>
</feature>
<proteinExistence type="predicted"/>
<name>A0A392UL93_9FABA</name>
<feature type="compositionally biased region" description="Basic and acidic residues" evidence="1">
    <location>
        <begin position="64"/>
        <end position="74"/>
    </location>
</feature>
<sequence>RKDVAGTSGSLPKATKDGVLAELMDVSKALGETIRVSTEKKIHVDNLIKSMTQEAEEIEEEAGDKEGNPEAKAN</sequence>
<dbReference type="AlphaFoldDB" id="A0A392UL93"/>
<organism evidence="2 3">
    <name type="scientific">Trifolium medium</name>
    <dbReference type="NCBI Taxonomy" id="97028"/>
    <lineage>
        <taxon>Eukaryota</taxon>
        <taxon>Viridiplantae</taxon>
        <taxon>Streptophyta</taxon>
        <taxon>Embryophyta</taxon>
        <taxon>Tracheophyta</taxon>
        <taxon>Spermatophyta</taxon>
        <taxon>Magnoliopsida</taxon>
        <taxon>eudicotyledons</taxon>
        <taxon>Gunneridae</taxon>
        <taxon>Pentapetalae</taxon>
        <taxon>rosids</taxon>
        <taxon>fabids</taxon>
        <taxon>Fabales</taxon>
        <taxon>Fabaceae</taxon>
        <taxon>Papilionoideae</taxon>
        <taxon>50 kb inversion clade</taxon>
        <taxon>NPAAA clade</taxon>
        <taxon>Hologalegina</taxon>
        <taxon>IRL clade</taxon>
        <taxon>Trifolieae</taxon>
        <taxon>Trifolium</taxon>
    </lineage>
</organism>
<protein>
    <submittedName>
        <fullName evidence="2">Uncharacterized protein</fullName>
    </submittedName>
</protein>
<evidence type="ECO:0000256" key="1">
    <source>
        <dbReference type="SAM" id="MobiDB-lite"/>
    </source>
</evidence>
<feature type="compositionally biased region" description="Acidic residues" evidence="1">
    <location>
        <begin position="54"/>
        <end position="63"/>
    </location>
</feature>
<dbReference type="Proteomes" id="UP000265520">
    <property type="component" value="Unassembled WGS sequence"/>
</dbReference>
<comment type="caution">
    <text evidence="2">The sequence shown here is derived from an EMBL/GenBank/DDBJ whole genome shotgun (WGS) entry which is preliminary data.</text>
</comment>
<keyword evidence="3" id="KW-1185">Reference proteome</keyword>
<accession>A0A392UL93</accession>